<dbReference type="GO" id="GO:0004519">
    <property type="term" value="F:endonuclease activity"/>
    <property type="evidence" value="ECO:0007669"/>
    <property type="project" value="UniProtKB-KW"/>
</dbReference>
<keyword evidence="3" id="KW-0540">Nuclease</keyword>
<evidence type="ECO:0000256" key="6">
    <source>
        <dbReference type="ARBA" id="ARBA00022884"/>
    </source>
</evidence>
<keyword evidence="4" id="KW-0255">Endonuclease</keyword>
<organism evidence="8 9">
    <name type="scientific">Marinobacter mobilis</name>
    <dbReference type="NCBI Taxonomy" id="488533"/>
    <lineage>
        <taxon>Bacteria</taxon>
        <taxon>Pseudomonadati</taxon>
        <taxon>Pseudomonadota</taxon>
        <taxon>Gammaproteobacteria</taxon>
        <taxon>Pseudomonadales</taxon>
        <taxon>Marinobacteraceae</taxon>
        <taxon>Marinobacter</taxon>
    </lineage>
</organism>
<gene>
    <name evidence="8" type="ORF">SAMN04487960_11289</name>
</gene>
<dbReference type="InterPro" id="IPR012933">
    <property type="entry name" value="HicA_mRNA_interferase"/>
</dbReference>
<proteinExistence type="inferred from homology"/>
<evidence type="ECO:0000256" key="4">
    <source>
        <dbReference type="ARBA" id="ARBA00022759"/>
    </source>
</evidence>
<protein>
    <submittedName>
        <fullName evidence="8">HicA toxin of toxin-antitoxin</fullName>
    </submittedName>
</protein>
<name>A0A1H3DGY9_9GAMM</name>
<dbReference type="Gene3D" id="3.30.920.30">
    <property type="entry name" value="Hypothetical protein"/>
    <property type="match status" value="1"/>
</dbReference>
<dbReference type="InterPro" id="IPR038570">
    <property type="entry name" value="HicA_sf"/>
</dbReference>
<dbReference type="GO" id="GO:0016787">
    <property type="term" value="F:hydrolase activity"/>
    <property type="evidence" value="ECO:0007669"/>
    <property type="project" value="UniProtKB-KW"/>
</dbReference>
<keyword evidence="9" id="KW-1185">Reference proteome</keyword>
<dbReference type="EMBL" id="FNNE01000012">
    <property type="protein sequence ID" value="SDX65752.1"/>
    <property type="molecule type" value="Genomic_DNA"/>
</dbReference>
<comment type="similarity">
    <text evidence="1">Belongs to the HicA mRNA interferase family.</text>
</comment>
<evidence type="ECO:0000256" key="1">
    <source>
        <dbReference type="ARBA" id="ARBA00006620"/>
    </source>
</evidence>
<keyword evidence="6" id="KW-0694">RNA-binding</keyword>
<evidence type="ECO:0000313" key="8">
    <source>
        <dbReference type="EMBL" id="SDX65752.1"/>
    </source>
</evidence>
<evidence type="ECO:0000256" key="3">
    <source>
        <dbReference type="ARBA" id="ARBA00022722"/>
    </source>
</evidence>
<sequence length="78" mass="9318">MRRYSSNKDWNVLIKRLIRHGWTYKRGGKHGRLTHPECSRTLIVPISPSDRRSLKNFMQFLRTARIYLGKMPVKSDFN</sequence>
<dbReference type="RefSeq" id="WP_139173251.1">
    <property type="nucleotide sequence ID" value="NZ_FNNE01000012.1"/>
</dbReference>
<evidence type="ECO:0000256" key="7">
    <source>
        <dbReference type="ARBA" id="ARBA00023016"/>
    </source>
</evidence>
<dbReference type="SUPFAM" id="SSF54786">
    <property type="entry name" value="YcfA/nrd intein domain"/>
    <property type="match status" value="1"/>
</dbReference>
<dbReference type="Pfam" id="PF07927">
    <property type="entry name" value="HicA_toxin"/>
    <property type="match status" value="1"/>
</dbReference>
<evidence type="ECO:0000313" key="9">
    <source>
        <dbReference type="Proteomes" id="UP000199675"/>
    </source>
</evidence>
<evidence type="ECO:0000256" key="2">
    <source>
        <dbReference type="ARBA" id="ARBA00022649"/>
    </source>
</evidence>
<dbReference type="OrthoDB" id="3621556at2"/>
<accession>A0A1H3DGY9</accession>
<keyword evidence="2" id="KW-1277">Toxin-antitoxin system</keyword>
<dbReference type="GO" id="GO:0003729">
    <property type="term" value="F:mRNA binding"/>
    <property type="evidence" value="ECO:0007669"/>
    <property type="project" value="InterPro"/>
</dbReference>
<keyword evidence="5" id="KW-0378">Hydrolase</keyword>
<keyword evidence="7" id="KW-0346">Stress response</keyword>
<dbReference type="Proteomes" id="UP000199675">
    <property type="component" value="Unassembled WGS sequence"/>
</dbReference>
<evidence type="ECO:0000256" key="5">
    <source>
        <dbReference type="ARBA" id="ARBA00022801"/>
    </source>
</evidence>
<dbReference type="AlphaFoldDB" id="A0A1H3DGY9"/>
<reference evidence="8 9" key="1">
    <citation type="submission" date="2016-10" db="EMBL/GenBank/DDBJ databases">
        <authorList>
            <person name="de Groot N.N."/>
        </authorList>
    </citation>
    <scope>NUCLEOTIDE SEQUENCE [LARGE SCALE GENOMIC DNA]</scope>
    <source>
        <strain evidence="8 9">CGMCC 1.7059</strain>
    </source>
</reference>
<dbReference type="STRING" id="488533.SAMN04487960_11289"/>